<evidence type="ECO:0000256" key="3">
    <source>
        <dbReference type="PIRSR" id="PIRSR000451-1"/>
    </source>
</evidence>
<dbReference type="InterPro" id="IPR001099">
    <property type="entry name" value="Chalcone/stilbene_synt_N"/>
</dbReference>
<dbReference type="InterPro" id="IPR011141">
    <property type="entry name" value="Polyketide_synthase_type-III"/>
</dbReference>
<dbReference type="Pfam" id="PF02797">
    <property type="entry name" value="Chal_sti_synt_C"/>
    <property type="match status" value="1"/>
</dbReference>
<accession>A0A411YFM5</accession>
<feature type="active site" description="Acyl-thioester intermediate" evidence="3">
    <location>
        <position position="137"/>
    </location>
</feature>
<comment type="similarity">
    <text evidence="1">Belongs to the thiolase-like superfamily. Chalcone/stilbene synthases family.</text>
</comment>
<dbReference type="InterPro" id="IPR016039">
    <property type="entry name" value="Thiolase-like"/>
</dbReference>
<dbReference type="InterPro" id="IPR012328">
    <property type="entry name" value="Chalcone/stilbene_synt_C"/>
</dbReference>
<dbReference type="OrthoDB" id="9786288at2"/>
<evidence type="ECO:0000313" key="6">
    <source>
        <dbReference type="EMBL" id="QBI20030.1"/>
    </source>
</evidence>
<evidence type="ECO:0000259" key="5">
    <source>
        <dbReference type="Pfam" id="PF02797"/>
    </source>
</evidence>
<keyword evidence="2" id="KW-0808">Transferase</keyword>
<dbReference type="RefSeq" id="WP_131155027.1">
    <property type="nucleotide sequence ID" value="NZ_CP036402.1"/>
</dbReference>
<gene>
    <name evidence="6" type="ORF">ER308_10980</name>
</gene>
<sequence>MTAAITGLANALPPQHDQGALWRDFFADHFGQRRAAERAWAQSGIARRHGVVDPRIEDVSTWGTRARMQRFLAEAMPLGKDALSAALDDAGLAAEELDQLVVVSCTGYATPGLDILLARDLGLAPHAQRLHIGHMGCYAAIPALAAASDAARARAQRVAVLSVELTSLHVQPPDPDIEQVVAHALFADAAAAAVLTPGPGLEIRDFEARTATAHADLMAWDVTDRGFRMRLSPRVPTVLREHVADAVDTLLARHDLDRADVAAWAVHPGGPRIIDVAADRLGLDEGQVAASRHVLAERGNCSSATVLLILEELRDRGELTHDGPVVALAFGPGLTLYAALLHAGGA</sequence>
<keyword evidence="7" id="KW-1185">Reference proteome</keyword>
<dbReference type="KEGG" id="erz:ER308_10980"/>
<evidence type="ECO:0000256" key="1">
    <source>
        <dbReference type="ARBA" id="ARBA00005531"/>
    </source>
</evidence>
<dbReference type="EMBL" id="CP036402">
    <property type="protein sequence ID" value="QBI20030.1"/>
    <property type="molecule type" value="Genomic_DNA"/>
</dbReference>
<dbReference type="GO" id="GO:0030639">
    <property type="term" value="P:polyketide biosynthetic process"/>
    <property type="evidence" value="ECO:0007669"/>
    <property type="project" value="TreeGrafter"/>
</dbReference>
<proteinExistence type="inferred from homology"/>
<dbReference type="SUPFAM" id="SSF53901">
    <property type="entry name" value="Thiolase-like"/>
    <property type="match status" value="1"/>
</dbReference>
<dbReference type="Pfam" id="PF00195">
    <property type="entry name" value="Chal_sti_synt_N"/>
    <property type="match status" value="1"/>
</dbReference>
<feature type="domain" description="Chalcone/stilbene synthase C-terminal" evidence="5">
    <location>
        <begin position="218"/>
        <end position="342"/>
    </location>
</feature>
<dbReference type="Proteomes" id="UP000291469">
    <property type="component" value="Chromosome"/>
</dbReference>
<evidence type="ECO:0000256" key="2">
    <source>
        <dbReference type="ARBA" id="ARBA00022679"/>
    </source>
</evidence>
<dbReference type="PIRSF" id="PIRSF000451">
    <property type="entry name" value="PKS_III"/>
    <property type="match status" value="1"/>
</dbReference>
<organism evidence="6 7">
    <name type="scientific">Egibacter rhizosphaerae</name>
    <dbReference type="NCBI Taxonomy" id="1670831"/>
    <lineage>
        <taxon>Bacteria</taxon>
        <taxon>Bacillati</taxon>
        <taxon>Actinomycetota</taxon>
        <taxon>Nitriliruptoria</taxon>
        <taxon>Egibacterales</taxon>
        <taxon>Egibacteraceae</taxon>
        <taxon>Egibacter</taxon>
    </lineage>
</organism>
<evidence type="ECO:0000259" key="4">
    <source>
        <dbReference type="Pfam" id="PF00195"/>
    </source>
</evidence>
<dbReference type="PANTHER" id="PTHR11877">
    <property type="entry name" value="HYDROXYMETHYLGLUTARYL-COA SYNTHASE"/>
    <property type="match status" value="1"/>
</dbReference>
<dbReference type="AlphaFoldDB" id="A0A411YFM5"/>
<evidence type="ECO:0000313" key="7">
    <source>
        <dbReference type="Proteomes" id="UP000291469"/>
    </source>
</evidence>
<name>A0A411YFM5_9ACTN</name>
<dbReference type="PANTHER" id="PTHR11877:SF46">
    <property type="entry name" value="TYPE III POLYKETIDE SYNTHASE A"/>
    <property type="match status" value="1"/>
</dbReference>
<feature type="domain" description="Chalcone/stilbene synthase N-terminal" evidence="4">
    <location>
        <begin position="54"/>
        <end position="199"/>
    </location>
</feature>
<dbReference type="GO" id="GO:0016747">
    <property type="term" value="F:acyltransferase activity, transferring groups other than amino-acyl groups"/>
    <property type="evidence" value="ECO:0007669"/>
    <property type="project" value="InterPro"/>
</dbReference>
<dbReference type="Gene3D" id="3.40.47.10">
    <property type="match status" value="2"/>
</dbReference>
<protein>
    <submittedName>
        <fullName evidence="6">Type III polyketide synthase</fullName>
    </submittedName>
</protein>
<reference evidence="6 7" key="1">
    <citation type="submission" date="2019-01" db="EMBL/GenBank/DDBJ databases">
        <title>Egibacter rhizosphaerae EGI 80759T.</title>
        <authorList>
            <person name="Chen D.-D."/>
            <person name="Tian Y."/>
            <person name="Jiao J.-Y."/>
            <person name="Zhang X.-T."/>
            <person name="Zhang Y.-G."/>
            <person name="Zhang Y."/>
            <person name="Xiao M."/>
            <person name="Shu W.-S."/>
            <person name="Li W.-J."/>
        </authorList>
    </citation>
    <scope>NUCLEOTIDE SEQUENCE [LARGE SCALE GENOMIC DNA]</scope>
    <source>
        <strain evidence="6 7">EGI 80759</strain>
    </source>
</reference>